<dbReference type="PANTHER" id="PTHR10037">
    <property type="entry name" value="VOLTAGE-GATED CATION CHANNEL CALCIUM AND SODIUM"/>
    <property type="match status" value="1"/>
</dbReference>
<evidence type="ECO:0000313" key="8">
    <source>
        <dbReference type="EMBL" id="CAG5133641.1"/>
    </source>
</evidence>
<keyword evidence="2 6" id="KW-0812">Transmembrane</keyword>
<keyword evidence="3 6" id="KW-1133">Transmembrane helix</keyword>
<dbReference type="OrthoDB" id="2984333at2759"/>
<feature type="compositionally biased region" description="Basic and acidic residues" evidence="5">
    <location>
        <begin position="271"/>
        <end position="283"/>
    </location>
</feature>
<dbReference type="EMBL" id="CAJHNH020006379">
    <property type="protein sequence ID" value="CAG5133641.1"/>
    <property type="molecule type" value="Genomic_DNA"/>
</dbReference>
<dbReference type="InterPro" id="IPR043203">
    <property type="entry name" value="VGCC_Ca_Na"/>
</dbReference>
<dbReference type="Pfam" id="PF00520">
    <property type="entry name" value="Ion_trans"/>
    <property type="match status" value="1"/>
</dbReference>
<dbReference type="PANTHER" id="PTHR10037:SF62">
    <property type="entry name" value="SODIUM CHANNEL PROTEIN 60E"/>
    <property type="match status" value="1"/>
</dbReference>
<feature type="transmembrane region" description="Helical" evidence="6">
    <location>
        <begin position="241"/>
        <end position="265"/>
    </location>
</feature>
<dbReference type="Gene3D" id="1.20.120.350">
    <property type="entry name" value="Voltage-gated potassium channels. Chain C"/>
    <property type="match status" value="1"/>
</dbReference>
<feature type="non-terminal residue" evidence="8">
    <location>
        <position position="293"/>
    </location>
</feature>
<feature type="transmembrane region" description="Helical" evidence="6">
    <location>
        <begin position="156"/>
        <end position="183"/>
    </location>
</feature>
<evidence type="ECO:0000256" key="6">
    <source>
        <dbReference type="SAM" id="Phobius"/>
    </source>
</evidence>
<gene>
    <name evidence="8" type="ORF">CUNI_LOCUS19199</name>
</gene>
<feature type="transmembrane region" description="Helical" evidence="6">
    <location>
        <begin position="78"/>
        <end position="100"/>
    </location>
</feature>
<evidence type="ECO:0000259" key="7">
    <source>
        <dbReference type="Pfam" id="PF00520"/>
    </source>
</evidence>
<dbReference type="SUPFAM" id="SSF81324">
    <property type="entry name" value="Voltage-gated potassium channels"/>
    <property type="match status" value="1"/>
</dbReference>
<keyword evidence="9" id="KW-1185">Reference proteome</keyword>
<dbReference type="InterPro" id="IPR027359">
    <property type="entry name" value="Volt_channel_dom_sf"/>
</dbReference>
<accession>A0A8S4A5I7</accession>
<keyword evidence="4 6" id="KW-0472">Membrane</keyword>
<proteinExistence type="predicted"/>
<dbReference type="Gene3D" id="1.10.287.70">
    <property type="match status" value="1"/>
</dbReference>
<feature type="domain" description="Ion transport" evidence="7">
    <location>
        <begin position="47"/>
        <end position="268"/>
    </location>
</feature>
<evidence type="ECO:0000256" key="5">
    <source>
        <dbReference type="SAM" id="MobiDB-lite"/>
    </source>
</evidence>
<dbReference type="FunFam" id="1.20.120.350:FF:000068">
    <property type="entry name" value="Sodium channel protein"/>
    <property type="match status" value="1"/>
</dbReference>
<evidence type="ECO:0000256" key="1">
    <source>
        <dbReference type="ARBA" id="ARBA00004141"/>
    </source>
</evidence>
<organism evidence="8 9">
    <name type="scientific">Candidula unifasciata</name>
    <dbReference type="NCBI Taxonomy" id="100452"/>
    <lineage>
        <taxon>Eukaryota</taxon>
        <taxon>Metazoa</taxon>
        <taxon>Spiralia</taxon>
        <taxon>Lophotrochozoa</taxon>
        <taxon>Mollusca</taxon>
        <taxon>Gastropoda</taxon>
        <taxon>Heterobranchia</taxon>
        <taxon>Euthyneura</taxon>
        <taxon>Panpulmonata</taxon>
        <taxon>Eupulmonata</taxon>
        <taxon>Stylommatophora</taxon>
        <taxon>Helicina</taxon>
        <taxon>Helicoidea</taxon>
        <taxon>Geomitridae</taxon>
        <taxon>Candidula</taxon>
    </lineage>
</organism>
<feature type="transmembrane region" description="Helical" evidence="6">
    <location>
        <begin position="112"/>
        <end position="136"/>
    </location>
</feature>
<protein>
    <recommendedName>
        <fullName evidence="7">Ion transport domain-containing protein</fullName>
    </recommendedName>
</protein>
<feature type="region of interest" description="Disordered" evidence="5">
    <location>
        <begin position="271"/>
        <end position="293"/>
    </location>
</feature>
<dbReference type="GO" id="GO:0001518">
    <property type="term" value="C:voltage-gated sodium channel complex"/>
    <property type="evidence" value="ECO:0007669"/>
    <property type="project" value="TreeGrafter"/>
</dbReference>
<evidence type="ECO:0000256" key="2">
    <source>
        <dbReference type="ARBA" id="ARBA00022692"/>
    </source>
</evidence>
<dbReference type="GO" id="GO:0019228">
    <property type="term" value="P:neuronal action potential"/>
    <property type="evidence" value="ECO:0007669"/>
    <property type="project" value="TreeGrafter"/>
</dbReference>
<dbReference type="GO" id="GO:0005248">
    <property type="term" value="F:voltage-gated sodium channel activity"/>
    <property type="evidence" value="ECO:0007669"/>
    <property type="project" value="TreeGrafter"/>
</dbReference>
<feature type="non-terminal residue" evidence="8">
    <location>
        <position position="1"/>
    </location>
</feature>
<evidence type="ECO:0000256" key="3">
    <source>
        <dbReference type="ARBA" id="ARBA00022989"/>
    </source>
</evidence>
<dbReference type="InterPro" id="IPR005821">
    <property type="entry name" value="Ion_trans_dom"/>
</dbReference>
<sequence>DDLLDPAVGVMDFKVIDRNCDCCGKWVCYYTALLKIQNHFYSFVSDPLFDFMITVAIIINTFFMSLDHYNQPEFLTNALNVLNVVFAVIFTLESIFKMIGLGKYYFLAGWNIFDLITVIVSVIDVSLANVAGLSVLRIFRLFRVLKLAQSWPTMRLLVTIILSTLGALGNLCVILCIIIYIFAVIGLNLFRDTHGKEKIHPRWGFSDFYHSMLMIFRVLCGEWIEPLYACMTLNEEVCLAIYLPALVFGNFIVLNLFLALLLNAFASDSLDKHRDGSDERSKLSEGWQRLKQL</sequence>
<feature type="transmembrane region" description="Helical" evidence="6">
    <location>
        <begin position="48"/>
        <end position="66"/>
    </location>
</feature>
<dbReference type="AlphaFoldDB" id="A0A8S4A5I7"/>
<comment type="subcellular location">
    <subcellularLocation>
        <location evidence="1">Membrane</location>
        <topology evidence="1">Multi-pass membrane protein</topology>
    </subcellularLocation>
</comment>
<dbReference type="Proteomes" id="UP000678393">
    <property type="component" value="Unassembled WGS sequence"/>
</dbReference>
<reference evidence="8" key="1">
    <citation type="submission" date="2021-04" db="EMBL/GenBank/DDBJ databases">
        <authorList>
            <consortium name="Molecular Ecology Group"/>
        </authorList>
    </citation>
    <scope>NUCLEOTIDE SEQUENCE</scope>
</reference>
<evidence type="ECO:0000313" key="9">
    <source>
        <dbReference type="Proteomes" id="UP000678393"/>
    </source>
</evidence>
<evidence type="ECO:0000256" key="4">
    <source>
        <dbReference type="ARBA" id="ARBA00023136"/>
    </source>
</evidence>
<name>A0A8S4A5I7_9EUPU</name>
<dbReference type="GO" id="GO:0086010">
    <property type="term" value="P:membrane depolarization during action potential"/>
    <property type="evidence" value="ECO:0007669"/>
    <property type="project" value="TreeGrafter"/>
</dbReference>
<comment type="caution">
    <text evidence="8">The sequence shown here is derived from an EMBL/GenBank/DDBJ whole genome shotgun (WGS) entry which is preliminary data.</text>
</comment>